<dbReference type="OMA" id="FHIRRVT"/>
<dbReference type="GeneID" id="5018945"/>
<dbReference type="HOGENOM" id="CLU_954598_0_0_1"/>
<evidence type="ECO:0000313" key="1">
    <source>
        <dbReference type="EMBL" id="CAK65763.1"/>
    </source>
</evidence>
<dbReference type="OrthoDB" id="302391at2759"/>
<dbReference type="KEGG" id="ptm:GSPATT00006262001"/>
<name>A0C4P6_PARTE</name>
<gene>
    <name evidence="1" type="ORF">GSPATT00006262001</name>
</gene>
<protein>
    <submittedName>
        <fullName evidence="1">Uncharacterized protein</fullName>
    </submittedName>
</protein>
<dbReference type="Proteomes" id="UP000000600">
    <property type="component" value="Unassembled WGS sequence"/>
</dbReference>
<dbReference type="AlphaFoldDB" id="A0C4P6"/>
<accession>A0C4P6</accession>
<dbReference type="InParanoid" id="A0C4P6"/>
<keyword evidence="2" id="KW-1185">Reference proteome</keyword>
<dbReference type="EMBL" id="CT868041">
    <property type="protein sequence ID" value="CAK65763.1"/>
    <property type="molecule type" value="Genomic_DNA"/>
</dbReference>
<sequence length="288" mass="33862">MTLTQDKSSRQYPRLLASEGSENQKVKFQKIEMLDKFLRKVETSFVLKSLHKTNSEIHSFRLIKIQDAPFRQRRKSECDGVVSEKIQNIDMKYPKTTIEQHQFLDRVKDLRRRAIKGRMKTKFQKSFKKIDTTKPSQFNPQHQHTMSTRDSIFGSLQDIKVYRTFAKDRPYYQRPLEKKGSDLMSDSPSTPSFHIRRVTQKLGFASKQQQFVLLQLNKYNPKIFEQLKKDSILKILSETKETQPQTPAPPQTASTIQHKFQPYFCHHKTMNLKKSCIASSSQRLKTVF</sequence>
<organism evidence="1 2">
    <name type="scientific">Paramecium tetraurelia</name>
    <dbReference type="NCBI Taxonomy" id="5888"/>
    <lineage>
        <taxon>Eukaryota</taxon>
        <taxon>Sar</taxon>
        <taxon>Alveolata</taxon>
        <taxon>Ciliophora</taxon>
        <taxon>Intramacronucleata</taxon>
        <taxon>Oligohymenophorea</taxon>
        <taxon>Peniculida</taxon>
        <taxon>Parameciidae</taxon>
        <taxon>Paramecium</taxon>
    </lineage>
</organism>
<proteinExistence type="predicted"/>
<dbReference type="RefSeq" id="XP_001433160.1">
    <property type="nucleotide sequence ID" value="XM_001433123.1"/>
</dbReference>
<evidence type="ECO:0000313" key="2">
    <source>
        <dbReference type="Proteomes" id="UP000000600"/>
    </source>
</evidence>
<reference evidence="1 2" key="1">
    <citation type="journal article" date="2006" name="Nature">
        <title>Global trends of whole-genome duplications revealed by the ciliate Paramecium tetraurelia.</title>
        <authorList>
            <consortium name="Genoscope"/>
            <person name="Aury J.-M."/>
            <person name="Jaillon O."/>
            <person name="Duret L."/>
            <person name="Noel B."/>
            <person name="Jubin C."/>
            <person name="Porcel B.M."/>
            <person name="Segurens B."/>
            <person name="Daubin V."/>
            <person name="Anthouard V."/>
            <person name="Aiach N."/>
            <person name="Arnaiz O."/>
            <person name="Billaut A."/>
            <person name="Beisson J."/>
            <person name="Blanc I."/>
            <person name="Bouhouche K."/>
            <person name="Camara F."/>
            <person name="Duharcourt S."/>
            <person name="Guigo R."/>
            <person name="Gogendeau D."/>
            <person name="Katinka M."/>
            <person name="Keller A.-M."/>
            <person name="Kissmehl R."/>
            <person name="Klotz C."/>
            <person name="Koll F."/>
            <person name="Le Moue A."/>
            <person name="Lepere C."/>
            <person name="Malinsky S."/>
            <person name="Nowacki M."/>
            <person name="Nowak J.K."/>
            <person name="Plattner H."/>
            <person name="Poulain J."/>
            <person name="Ruiz F."/>
            <person name="Serrano V."/>
            <person name="Zagulski M."/>
            <person name="Dessen P."/>
            <person name="Betermier M."/>
            <person name="Weissenbach J."/>
            <person name="Scarpelli C."/>
            <person name="Schachter V."/>
            <person name="Sperling L."/>
            <person name="Meyer E."/>
            <person name="Cohen J."/>
            <person name="Wincker P."/>
        </authorList>
    </citation>
    <scope>NUCLEOTIDE SEQUENCE [LARGE SCALE GENOMIC DNA]</scope>
    <source>
        <strain evidence="1 2">Stock d4-2</strain>
    </source>
</reference>